<keyword evidence="6" id="KW-0325">Glycoprotein</keyword>
<evidence type="ECO:0000256" key="8">
    <source>
        <dbReference type="SAM" id="SignalP"/>
    </source>
</evidence>
<name>A0A9Q8VFD2_9HYPO</name>
<keyword evidence="11" id="KW-1185">Reference proteome</keyword>
<feature type="signal peptide" evidence="8">
    <location>
        <begin position="1"/>
        <end position="17"/>
    </location>
</feature>
<evidence type="ECO:0000256" key="2">
    <source>
        <dbReference type="ARBA" id="ARBA00022475"/>
    </source>
</evidence>
<organism evidence="10 11">
    <name type="scientific">Purpureocillium takamizusanense</name>
    <dbReference type="NCBI Taxonomy" id="2060973"/>
    <lineage>
        <taxon>Eukaryota</taxon>
        <taxon>Fungi</taxon>
        <taxon>Dikarya</taxon>
        <taxon>Ascomycota</taxon>
        <taxon>Pezizomycotina</taxon>
        <taxon>Sordariomycetes</taxon>
        <taxon>Hypocreomycetidae</taxon>
        <taxon>Hypocreales</taxon>
        <taxon>Ophiocordycipitaceae</taxon>
        <taxon>Purpureocillium</taxon>
    </lineage>
</organism>
<keyword evidence="3" id="KW-0336">GPI-anchor</keyword>
<dbReference type="OrthoDB" id="5333578at2759"/>
<feature type="domain" description="Copper acquisition factor BIM1-like" evidence="9">
    <location>
        <begin position="17"/>
        <end position="156"/>
    </location>
</feature>
<dbReference type="PANTHER" id="PTHR34992">
    <property type="entry name" value="HYPHAL ANASTAMOSIS-7 PROTEIN"/>
    <property type="match status" value="1"/>
</dbReference>
<comment type="subcellular location">
    <subcellularLocation>
        <location evidence="1">Cell membrane</location>
        <topology evidence="1">Lipid-anchor</topology>
        <topology evidence="1">GPI-anchor</topology>
    </subcellularLocation>
</comment>
<proteinExistence type="predicted"/>
<sequence length="225" mass="22630">MLSTALLALAAVHGAVAHFGLSYPSWRADTLAHEDTSNYSQWTYPCAGVPYGKGNSTDWPLGGGSLKLELHHPWTYVFVNLAVGANSTNFNVSLTPQFWNTTGKGTLCVPKVALPVGIDVADGTKGSIQVVTIGQSGSALYNCADIRFSKDAKELDGCSAGNITVAAVKEQKNGTVANGTDGAGANSTAGNGGGKGSGAGAVGVNAVALGTVAGLASLFALGMGL</sequence>
<dbReference type="Proteomes" id="UP000829364">
    <property type="component" value="Chromosome 9"/>
</dbReference>
<dbReference type="InterPro" id="IPR046936">
    <property type="entry name" value="BIM1-like"/>
</dbReference>
<gene>
    <name evidence="10" type="ORF">JDV02_009131</name>
</gene>
<dbReference type="CDD" id="cd21176">
    <property type="entry name" value="LPMO_auxiliary-like"/>
    <property type="match status" value="1"/>
</dbReference>
<reference evidence="10" key="1">
    <citation type="submission" date="2021-11" db="EMBL/GenBank/DDBJ databases">
        <title>Purpureocillium_takamizusanense_genome.</title>
        <authorList>
            <person name="Nguyen N.-H."/>
        </authorList>
    </citation>
    <scope>NUCLEOTIDE SEQUENCE</scope>
    <source>
        <strain evidence="10">PT3</strain>
    </source>
</reference>
<keyword evidence="4 8" id="KW-0732">Signal</keyword>
<evidence type="ECO:0000256" key="6">
    <source>
        <dbReference type="ARBA" id="ARBA00023180"/>
    </source>
</evidence>
<keyword evidence="7" id="KW-0449">Lipoprotein</keyword>
<dbReference type="KEGG" id="ptkz:JDV02_009131"/>
<evidence type="ECO:0000256" key="3">
    <source>
        <dbReference type="ARBA" id="ARBA00022622"/>
    </source>
</evidence>
<dbReference type="GeneID" id="72071076"/>
<dbReference type="AlphaFoldDB" id="A0A9Q8VFD2"/>
<dbReference type="GO" id="GO:0098552">
    <property type="term" value="C:side of membrane"/>
    <property type="evidence" value="ECO:0007669"/>
    <property type="project" value="UniProtKB-KW"/>
</dbReference>
<feature type="chain" id="PRO_5040309483" description="Copper acquisition factor BIM1-like domain-containing protein" evidence="8">
    <location>
        <begin position="18"/>
        <end position="225"/>
    </location>
</feature>
<evidence type="ECO:0000256" key="5">
    <source>
        <dbReference type="ARBA" id="ARBA00023136"/>
    </source>
</evidence>
<protein>
    <recommendedName>
        <fullName evidence="9">Copper acquisition factor BIM1-like domain-containing protein</fullName>
    </recommendedName>
</protein>
<evidence type="ECO:0000313" key="11">
    <source>
        <dbReference type="Proteomes" id="UP000829364"/>
    </source>
</evidence>
<evidence type="ECO:0000256" key="7">
    <source>
        <dbReference type="ARBA" id="ARBA00023288"/>
    </source>
</evidence>
<keyword evidence="5" id="KW-0472">Membrane</keyword>
<keyword evidence="2" id="KW-1003">Cell membrane</keyword>
<evidence type="ECO:0000313" key="10">
    <source>
        <dbReference type="EMBL" id="UNI23301.1"/>
    </source>
</evidence>
<evidence type="ECO:0000256" key="1">
    <source>
        <dbReference type="ARBA" id="ARBA00004609"/>
    </source>
</evidence>
<dbReference type="EMBL" id="CP086362">
    <property type="protein sequence ID" value="UNI23301.1"/>
    <property type="molecule type" value="Genomic_DNA"/>
</dbReference>
<dbReference type="InterPro" id="IPR046530">
    <property type="entry name" value="BIM1-like_dom"/>
</dbReference>
<dbReference type="RefSeq" id="XP_047846782.1">
    <property type="nucleotide sequence ID" value="XM_047990773.1"/>
</dbReference>
<accession>A0A9Q8VFD2</accession>
<dbReference type="Pfam" id="PF20238">
    <property type="entry name" value="BIM1-like_dom"/>
    <property type="match status" value="1"/>
</dbReference>
<evidence type="ECO:0000256" key="4">
    <source>
        <dbReference type="ARBA" id="ARBA00022729"/>
    </source>
</evidence>
<dbReference type="GO" id="GO:0005886">
    <property type="term" value="C:plasma membrane"/>
    <property type="evidence" value="ECO:0007669"/>
    <property type="project" value="UniProtKB-SubCell"/>
</dbReference>
<dbReference type="PANTHER" id="PTHR34992:SF2">
    <property type="entry name" value="COPPER ACQUISITION FACTOR BIM1-LIKE DOMAIN-CONTAINING PROTEIN"/>
    <property type="match status" value="1"/>
</dbReference>
<evidence type="ECO:0000259" key="9">
    <source>
        <dbReference type="Pfam" id="PF20238"/>
    </source>
</evidence>